<reference evidence="9" key="1">
    <citation type="submission" date="2022-08" db="UniProtKB">
        <authorList>
            <consortium name="EnsemblMetazoa"/>
        </authorList>
    </citation>
    <scope>IDENTIFICATION</scope>
    <source>
        <strain evidence="9">05x7-T-G4-1.051#20</strain>
    </source>
</reference>
<feature type="domain" description="B box-type" evidence="8">
    <location>
        <begin position="151"/>
        <end position="192"/>
    </location>
</feature>
<keyword evidence="3 5" id="KW-0863">Zinc-finger</keyword>
<dbReference type="Gene3D" id="2.120.10.30">
    <property type="entry name" value="TolB, C-terminal domain"/>
    <property type="match status" value="1"/>
</dbReference>
<evidence type="ECO:0000256" key="2">
    <source>
        <dbReference type="ARBA" id="ARBA00022723"/>
    </source>
</evidence>
<dbReference type="InterPro" id="IPR017907">
    <property type="entry name" value="Znf_RING_CS"/>
</dbReference>
<dbReference type="Pfam" id="PF13445">
    <property type="entry name" value="zf-RING_UBOX"/>
    <property type="match status" value="1"/>
</dbReference>
<keyword evidence="4" id="KW-0862">Zinc</keyword>
<feature type="domain" description="RING-type" evidence="7">
    <location>
        <begin position="18"/>
        <end position="60"/>
    </location>
</feature>
<proteinExistence type="predicted"/>
<dbReference type="SUPFAM" id="SSF57850">
    <property type="entry name" value="RING/U-box"/>
    <property type="match status" value="1"/>
</dbReference>
<dbReference type="AlphaFoldDB" id="A0A8W8KQJ8"/>
<dbReference type="EnsemblMetazoa" id="G24892.1">
    <property type="protein sequence ID" value="G24892.1:cds"/>
    <property type="gene ID" value="G24892"/>
</dbReference>
<sequence>MVSRETSNIEIGVDLDKCGICLGDFKKPKILPCFHTFCLDCLRSYVGKTGRRETFTCPLCLVETEIPRGGVEHFQTNFYIKAEQTKSLSKLDAKCEVCDTDGKRQVETRCLECDQNLCENCSKTHLKMTSSKEHHLMAVNFPDIHLSPEVTTKVFCDKHKSEELTLYCKPCDDPICLRCKVTSHENHSTMDLSDVAKEARELLGSKLSETKGFFPLLHEHLSDVNQYEEQLTQTKQDISKSISERASDLIARVDKISSSMLSDVEVEFRVEVSRIDFQRRATGKAGKVLASQVHAANQVVNFGSDAEITRNKESLSKRLEKLTKKPEDSDVPKLSLAFSPSRDSGTKIEDLFGSLAIKRPSVVDIKVAEVSIFQVDDTFKVVSSICPREEGEAWITSGWKPEIHLFKVNGTKLKTQNAHRNIDTIVFSNDGSMIVSSSDQRQILKGRNGLDFSEIASLSVHPRGIAMNTNNEILVCAGQSLAFQDYKEGHKNKVLRYSLDGKLLQDFNDPSIEFLYPLRIVCNMTGNIIVSDCQQRRITIHRQDGSLKFSYSGDDSANLRRPFEPRGVACDSRGYIYVTDNANDAVHLLDHTGKFVRLLLTTAHEIYGPYSIAMDSKNNLWIGCRDATVKVFHCTYV</sequence>
<evidence type="ECO:0000313" key="9">
    <source>
        <dbReference type="EnsemblMetazoa" id="G24892.2:cds"/>
    </source>
</evidence>
<dbReference type="SMART" id="SM00336">
    <property type="entry name" value="BBOX"/>
    <property type="match status" value="2"/>
</dbReference>
<dbReference type="GO" id="GO:0008270">
    <property type="term" value="F:zinc ion binding"/>
    <property type="evidence" value="ECO:0007669"/>
    <property type="project" value="UniProtKB-KW"/>
</dbReference>
<accession>A0A8W8KQJ8</accession>
<dbReference type="PROSITE" id="PS50119">
    <property type="entry name" value="ZF_BBOX"/>
    <property type="match status" value="2"/>
</dbReference>
<dbReference type="OMA" id="QTNFYIK"/>
<dbReference type="SUPFAM" id="SSF57845">
    <property type="entry name" value="B-box zinc-binding domain"/>
    <property type="match status" value="1"/>
</dbReference>
<dbReference type="InterPro" id="IPR000315">
    <property type="entry name" value="Znf_B-box"/>
</dbReference>
<dbReference type="InterPro" id="IPR011042">
    <property type="entry name" value="6-blade_b-propeller_TolB-like"/>
</dbReference>
<dbReference type="CDD" id="cd19757">
    <property type="entry name" value="Bbox1"/>
    <property type="match status" value="1"/>
</dbReference>
<dbReference type="PROSITE" id="PS00518">
    <property type="entry name" value="ZF_RING_1"/>
    <property type="match status" value="1"/>
</dbReference>
<dbReference type="Pfam" id="PF00643">
    <property type="entry name" value="zf-B_box"/>
    <property type="match status" value="1"/>
</dbReference>
<dbReference type="InterPro" id="IPR013083">
    <property type="entry name" value="Znf_RING/FYVE/PHD"/>
</dbReference>
<dbReference type="Gene3D" id="3.30.160.60">
    <property type="entry name" value="Classic Zinc Finger"/>
    <property type="match status" value="1"/>
</dbReference>
<dbReference type="SUPFAM" id="SSF63829">
    <property type="entry name" value="Calcium-dependent phosphotriesterase"/>
    <property type="match status" value="1"/>
</dbReference>
<evidence type="ECO:0000256" key="3">
    <source>
        <dbReference type="ARBA" id="ARBA00022771"/>
    </source>
</evidence>
<dbReference type="InterPro" id="IPR047153">
    <property type="entry name" value="TRIM45/56/19-like"/>
</dbReference>
<dbReference type="InterPro" id="IPR001841">
    <property type="entry name" value="Znf_RING"/>
</dbReference>
<evidence type="ECO:0000256" key="1">
    <source>
        <dbReference type="ARBA" id="ARBA00022553"/>
    </source>
</evidence>
<dbReference type="PROSITE" id="PS50089">
    <property type="entry name" value="ZF_RING_2"/>
    <property type="match status" value="1"/>
</dbReference>
<dbReference type="OrthoDB" id="6048873at2759"/>
<name>A0A8W8KQJ8_MAGGI</name>
<dbReference type="Proteomes" id="UP000005408">
    <property type="component" value="Unassembled WGS sequence"/>
</dbReference>
<evidence type="ECO:0000259" key="8">
    <source>
        <dbReference type="PROSITE" id="PS50119"/>
    </source>
</evidence>
<dbReference type="Gene3D" id="3.30.40.10">
    <property type="entry name" value="Zinc/RING finger domain, C3HC4 (zinc finger)"/>
    <property type="match status" value="1"/>
</dbReference>
<evidence type="ECO:0008006" key="11">
    <source>
        <dbReference type="Google" id="ProtNLM"/>
    </source>
</evidence>
<evidence type="ECO:0000256" key="5">
    <source>
        <dbReference type="PROSITE-ProRule" id="PRU00024"/>
    </source>
</evidence>
<feature type="domain" description="B box-type" evidence="8">
    <location>
        <begin position="93"/>
        <end position="139"/>
    </location>
</feature>
<protein>
    <recommendedName>
        <fullName evidence="11">Tripartite motif-containing protein 2</fullName>
    </recommendedName>
</protein>
<evidence type="ECO:0000256" key="6">
    <source>
        <dbReference type="SAM" id="Coils"/>
    </source>
</evidence>
<dbReference type="SMART" id="SM00184">
    <property type="entry name" value="RING"/>
    <property type="match status" value="1"/>
</dbReference>
<dbReference type="Gene3D" id="4.10.830.40">
    <property type="match status" value="1"/>
</dbReference>
<organism evidence="9 10">
    <name type="scientific">Magallana gigas</name>
    <name type="common">Pacific oyster</name>
    <name type="synonym">Crassostrea gigas</name>
    <dbReference type="NCBI Taxonomy" id="29159"/>
    <lineage>
        <taxon>Eukaryota</taxon>
        <taxon>Metazoa</taxon>
        <taxon>Spiralia</taxon>
        <taxon>Lophotrochozoa</taxon>
        <taxon>Mollusca</taxon>
        <taxon>Bivalvia</taxon>
        <taxon>Autobranchia</taxon>
        <taxon>Pteriomorphia</taxon>
        <taxon>Ostreida</taxon>
        <taxon>Ostreoidea</taxon>
        <taxon>Ostreidae</taxon>
        <taxon>Magallana</taxon>
    </lineage>
</organism>
<feature type="coiled-coil region" evidence="6">
    <location>
        <begin position="217"/>
        <end position="244"/>
    </location>
</feature>
<keyword evidence="10" id="KW-1185">Reference proteome</keyword>
<dbReference type="PANTHER" id="PTHR25462">
    <property type="entry name" value="BONUS, ISOFORM C-RELATED"/>
    <property type="match status" value="1"/>
</dbReference>
<dbReference type="GO" id="GO:0061630">
    <property type="term" value="F:ubiquitin protein ligase activity"/>
    <property type="evidence" value="ECO:0007669"/>
    <property type="project" value="TreeGrafter"/>
</dbReference>
<evidence type="ECO:0000259" key="7">
    <source>
        <dbReference type="PROSITE" id="PS50089"/>
    </source>
</evidence>
<keyword evidence="6" id="KW-0175">Coiled coil</keyword>
<dbReference type="EnsemblMetazoa" id="G24892.2">
    <property type="protein sequence ID" value="G24892.2:cds"/>
    <property type="gene ID" value="G24892"/>
</dbReference>
<dbReference type="CDD" id="cd05819">
    <property type="entry name" value="NHL"/>
    <property type="match status" value="1"/>
</dbReference>
<evidence type="ECO:0000256" key="4">
    <source>
        <dbReference type="ARBA" id="ARBA00022833"/>
    </source>
</evidence>
<dbReference type="InterPro" id="IPR027370">
    <property type="entry name" value="Znf-RING_euk"/>
</dbReference>
<dbReference type="PANTHER" id="PTHR25462:SF291">
    <property type="entry name" value="E3 UBIQUITIN-PROTEIN LIGASE TRIM45"/>
    <property type="match status" value="1"/>
</dbReference>
<keyword evidence="1" id="KW-0597">Phosphoprotein</keyword>
<keyword evidence="2" id="KW-0479">Metal-binding</keyword>
<evidence type="ECO:0000313" key="10">
    <source>
        <dbReference type="Proteomes" id="UP000005408"/>
    </source>
</evidence>